<dbReference type="RefSeq" id="WP_072607049.1">
    <property type="nucleotide sequence ID" value="NZ_CP018171.1"/>
</dbReference>
<dbReference type="InterPro" id="IPR050743">
    <property type="entry name" value="2-oxoacid_DH_E2_comp"/>
</dbReference>
<evidence type="ECO:0000256" key="7">
    <source>
        <dbReference type="ARBA" id="ARBA00022823"/>
    </source>
</evidence>
<dbReference type="PROSITE" id="PS50968">
    <property type="entry name" value="BIOTINYL_LIPOYL"/>
    <property type="match status" value="1"/>
</dbReference>
<dbReference type="Pfam" id="PF00364">
    <property type="entry name" value="Biotin_lipoyl"/>
    <property type="match status" value="1"/>
</dbReference>
<keyword evidence="6 10" id="KW-0808">Transferase</keyword>
<feature type="region of interest" description="Disordered" evidence="11">
    <location>
        <begin position="84"/>
        <end position="163"/>
    </location>
</feature>
<comment type="function">
    <text evidence="2">E2 component of the 2-oxoglutarate dehydrogenase (OGDH) complex which catalyzes the second step in the conversion of 2-oxoglutarate to succinyl-CoA and CO(2).</text>
</comment>
<dbReference type="PROSITE" id="PS00189">
    <property type="entry name" value="LIPOYL"/>
    <property type="match status" value="1"/>
</dbReference>
<feature type="compositionally biased region" description="Acidic residues" evidence="11">
    <location>
        <begin position="114"/>
        <end position="124"/>
    </location>
</feature>
<reference evidence="15" key="1">
    <citation type="submission" date="2016-11" db="EMBL/GenBank/DDBJ databases">
        <title>Mesorhizobium oceanicum sp. nov., isolated from deep seawater in South China Sea.</title>
        <authorList>
            <person name="Fu G.-Y."/>
        </authorList>
    </citation>
    <scope>NUCLEOTIDE SEQUENCE [LARGE SCALE GENOMIC DNA]</scope>
    <source>
        <strain evidence="15">B7</strain>
    </source>
</reference>
<organism evidence="14 15">
    <name type="scientific">Aquibium oceanicum</name>
    <dbReference type="NCBI Taxonomy" id="1670800"/>
    <lineage>
        <taxon>Bacteria</taxon>
        <taxon>Pseudomonadati</taxon>
        <taxon>Pseudomonadota</taxon>
        <taxon>Alphaproteobacteria</taxon>
        <taxon>Hyphomicrobiales</taxon>
        <taxon>Phyllobacteriaceae</taxon>
        <taxon>Aquibium</taxon>
    </lineage>
</organism>
<feature type="compositionally biased region" description="Basic and acidic residues" evidence="11">
    <location>
        <begin position="97"/>
        <end position="113"/>
    </location>
</feature>
<dbReference type="SUPFAM" id="SSF47005">
    <property type="entry name" value="Peripheral subunit-binding domain of 2-oxo acid dehydrogenase complex"/>
    <property type="match status" value="1"/>
</dbReference>
<dbReference type="Gene3D" id="3.30.559.10">
    <property type="entry name" value="Chloramphenicol acetyltransferase-like domain"/>
    <property type="match status" value="1"/>
</dbReference>
<evidence type="ECO:0000256" key="3">
    <source>
        <dbReference type="ARBA" id="ARBA00005145"/>
    </source>
</evidence>
<dbReference type="InterPro" id="IPR011053">
    <property type="entry name" value="Single_hybrid_motif"/>
</dbReference>
<comment type="similarity">
    <text evidence="4 10">Belongs to the 2-oxoacid dehydrogenase family.</text>
</comment>
<keyword evidence="7 10" id="KW-0450">Lipoyl</keyword>
<dbReference type="EC" id="2.3.1.-" evidence="10"/>
<gene>
    <name evidence="14" type="ORF">BSQ44_21035</name>
</gene>
<dbReference type="GO" id="GO:0004149">
    <property type="term" value="F:dihydrolipoyllysine-residue succinyltransferase activity"/>
    <property type="evidence" value="ECO:0007669"/>
    <property type="project" value="UniProtKB-EC"/>
</dbReference>
<proteinExistence type="inferred from homology"/>
<evidence type="ECO:0000313" key="15">
    <source>
        <dbReference type="Proteomes" id="UP000182840"/>
    </source>
</evidence>
<dbReference type="Gene3D" id="2.40.50.100">
    <property type="match status" value="1"/>
</dbReference>
<dbReference type="PANTHER" id="PTHR43178">
    <property type="entry name" value="DIHYDROLIPOAMIDE ACETYLTRANSFERASE COMPONENT OF PYRUVATE DEHYDROGENASE COMPLEX"/>
    <property type="match status" value="1"/>
</dbReference>
<keyword evidence="8 10" id="KW-0012">Acyltransferase</keyword>
<dbReference type="InterPro" id="IPR004167">
    <property type="entry name" value="PSBD"/>
</dbReference>
<dbReference type="GO" id="GO:0031405">
    <property type="term" value="F:lipoic acid binding"/>
    <property type="evidence" value="ECO:0007669"/>
    <property type="project" value="TreeGrafter"/>
</dbReference>
<dbReference type="STRING" id="1670800.BSQ44_21035"/>
<dbReference type="InterPro" id="IPR023213">
    <property type="entry name" value="CAT-like_dom_sf"/>
</dbReference>
<comment type="cofactor">
    <cofactor evidence="1 10">
        <name>(R)-lipoate</name>
        <dbReference type="ChEBI" id="CHEBI:83088"/>
    </cofactor>
</comment>
<evidence type="ECO:0000256" key="2">
    <source>
        <dbReference type="ARBA" id="ARBA00004052"/>
    </source>
</evidence>
<comment type="pathway">
    <text evidence="3">Amino-acid degradation; L-lysine degradation via saccharopine pathway; glutaryl-CoA from L-lysine: step 6/6.</text>
</comment>
<dbReference type="CDD" id="cd06849">
    <property type="entry name" value="lipoyl_domain"/>
    <property type="match status" value="1"/>
</dbReference>
<dbReference type="GO" id="GO:0016407">
    <property type="term" value="F:acetyltransferase activity"/>
    <property type="evidence" value="ECO:0007669"/>
    <property type="project" value="TreeGrafter"/>
</dbReference>
<evidence type="ECO:0000256" key="11">
    <source>
        <dbReference type="SAM" id="MobiDB-lite"/>
    </source>
</evidence>
<evidence type="ECO:0000259" key="13">
    <source>
        <dbReference type="PROSITE" id="PS51826"/>
    </source>
</evidence>
<evidence type="ECO:0000256" key="8">
    <source>
        <dbReference type="ARBA" id="ARBA00023315"/>
    </source>
</evidence>
<evidence type="ECO:0000256" key="1">
    <source>
        <dbReference type="ARBA" id="ARBA00001938"/>
    </source>
</evidence>
<dbReference type="InterPro" id="IPR000089">
    <property type="entry name" value="Biotin_lipoyl"/>
</dbReference>
<dbReference type="KEGG" id="meso:BSQ44_21035"/>
<feature type="domain" description="Lipoyl-binding" evidence="12">
    <location>
        <begin position="3"/>
        <end position="78"/>
    </location>
</feature>
<evidence type="ECO:0000256" key="9">
    <source>
        <dbReference type="ARBA" id="ARBA00052761"/>
    </source>
</evidence>
<evidence type="ECO:0000256" key="5">
    <source>
        <dbReference type="ARBA" id="ARBA00011666"/>
    </source>
</evidence>
<comment type="subunit">
    <text evidence="5">Forms a 24-polypeptide structural core with octahedral symmetry. Part of the 2-oxoglutarate dehydrogenase (OGDH) complex composed of E1 (2-oxoglutarate dehydrogenase), E2 (dihydrolipoamide succinyltransferase) and E3 (dihydrolipoamide dehydrogenase); the complex contains multiple copies of the three enzymatic components (E1, E2 and E3).</text>
</comment>
<evidence type="ECO:0000256" key="10">
    <source>
        <dbReference type="RuleBase" id="RU003423"/>
    </source>
</evidence>
<evidence type="ECO:0000313" key="14">
    <source>
        <dbReference type="EMBL" id="APH73582.1"/>
    </source>
</evidence>
<dbReference type="InterPro" id="IPR036625">
    <property type="entry name" value="E3-bd_dom_sf"/>
</dbReference>
<keyword evidence="15" id="KW-1185">Reference proteome</keyword>
<dbReference type="FunFam" id="3.30.559.10:FF:000007">
    <property type="entry name" value="Dihydrolipoamide acetyltransferase component of pyruvate dehydrogenase complex"/>
    <property type="match status" value="1"/>
</dbReference>
<dbReference type="Gene3D" id="4.10.320.10">
    <property type="entry name" value="E3-binding domain"/>
    <property type="match status" value="1"/>
</dbReference>
<dbReference type="InterPro" id="IPR003016">
    <property type="entry name" value="2-oxoA_DH_lipoyl-BS"/>
</dbReference>
<evidence type="ECO:0000256" key="4">
    <source>
        <dbReference type="ARBA" id="ARBA00007317"/>
    </source>
</evidence>
<evidence type="ECO:0000256" key="6">
    <source>
        <dbReference type="ARBA" id="ARBA00022679"/>
    </source>
</evidence>
<dbReference type="Pfam" id="PF00198">
    <property type="entry name" value="2-oxoacid_dh"/>
    <property type="match status" value="1"/>
</dbReference>
<dbReference type="PANTHER" id="PTHR43178:SF5">
    <property type="entry name" value="LIPOAMIDE ACYLTRANSFERASE COMPONENT OF BRANCHED-CHAIN ALPHA-KETO ACID DEHYDROGENASE COMPLEX, MITOCHONDRIAL"/>
    <property type="match status" value="1"/>
</dbReference>
<protein>
    <recommendedName>
        <fullName evidence="10">Dihydrolipoamide acetyltransferase component of pyruvate dehydrogenase complex</fullName>
        <ecNumber evidence="10">2.3.1.-</ecNumber>
    </recommendedName>
</protein>
<dbReference type="OrthoDB" id="9805770at2"/>
<name>A0A1L3SW78_9HYPH</name>
<dbReference type="PROSITE" id="PS51826">
    <property type="entry name" value="PSBD"/>
    <property type="match status" value="1"/>
</dbReference>
<feature type="compositionally biased region" description="Basic and acidic residues" evidence="11">
    <location>
        <begin position="136"/>
        <end position="154"/>
    </location>
</feature>
<sequence>MGTFVIKMPDVGEGIAEAELVEWHVKVGDPVTEDMVLAAVMTDKATVEIPSPVEGTVEWIGGEVGEQIAVGAPLLKLEVSGDGNVSADKGAQPKAKPAKEAKPEASKEKPKDEDSSDEEEEEAEASAPEPKAPPKKASEPKRTLSSHSRKEGEKPLAAPSVRLKARERGIDLRFVPGTGPAGRITHEDLDLYVEQGARPGAPSGKMPDSRVTELKVVGLRRKIAEKMALSKSRIAHITYVEEIDMDALEQLRASLNASRKDDRPKLTLLPFLLMAMVKALKEQPNLNAHYDDEAGVVRQFGGVHCGIAAQTRNGLIVPVVRHAEALDLWGAAGEIGRLAEAAKNGTATREELSGSTITITSLGALGGIATTPVINHPEVAIVGVNKMQVRPMWDGTQFVPKKMMNLSSSFDHRVVDGWDAAVFVQRVKALLETPASIFIEE</sequence>
<feature type="domain" description="Peripheral subunit-binding (PSBD)" evidence="13">
    <location>
        <begin position="156"/>
        <end position="193"/>
    </location>
</feature>
<dbReference type="SUPFAM" id="SSF51230">
    <property type="entry name" value="Single hybrid motif"/>
    <property type="match status" value="1"/>
</dbReference>
<accession>A0A1L3SW78</accession>
<dbReference type="SUPFAM" id="SSF52777">
    <property type="entry name" value="CoA-dependent acyltransferases"/>
    <property type="match status" value="1"/>
</dbReference>
<dbReference type="Proteomes" id="UP000182840">
    <property type="component" value="Chromosome"/>
</dbReference>
<comment type="catalytic activity">
    <reaction evidence="9">
        <text>N(6)-[(R)-dihydrolipoyl]-L-lysyl-[protein] + succinyl-CoA = N(6)-[(R)-S(8)-succinyldihydrolipoyl]-L-lysyl-[protein] + CoA</text>
        <dbReference type="Rhea" id="RHEA:15213"/>
        <dbReference type="Rhea" id="RHEA-COMP:10475"/>
        <dbReference type="Rhea" id="RHEA-COMP:20092"/>
        <dbReference type="ChEBI" id="CHEBI:57287"/>
        <dbReference type="ChEBI" id="CHEBI:57292"/>
        <dbReference type="ChEBI" id="CHEBI:83100"/>
        <dbReference type="ChEBI" id="CHEBI:83120"/>
        <dbReference type="EC" id="2.3.1.61"/>
    </reaction>
</comment>
<dbReference type="GO" id="GO:0005737">
    <property type="term" value="C:cytoplasm"/>
    <property type="evidence" value="ECO:0007669"/>
    <property type="project" value="TreeGrafter"/>
</dbReference>
<evidence type="ECO:0000259" key="12">
    <source>
        <dbReference type="PROSITE" id="PS50968"/>
    </source>
</evidence>
<dbReference type="InterPro" id="IPR001078">
    <property type="entry name" value="2-oxoacid_DH_actylTfrase"/>
</dbReference>
<dbReference type="EMBL" id="CP018171">
    <property type="protein sequence ID" value="APH73582.1"/>
    <property type="molecule type" value="Genomic_DNA"/>
</dbReference>
<dbReference type="Pfam" id="PF02817">
    <property type="entry name" value="E3_binding"/>
    <property type="match status" value="1"/>
</dbReference>
<dbReference type="AlphaFoldDB" id="A0A1L3SW78"/>